<name>A0A429X9U4_SIMTE</name>
<sequence length="234" mass="27498">MFFELINESRLNEHLAYFKKEKKDFLKVRILYGIILTLIAAMMIYMMGNQLYYLALPVLFVIGFKYPYYNIVKNKRRIDNDNSYLFPEFLGSFIGFIPSSGNVYQTLVATLAYTKEPLRTGLEELIAKIEDDNRREHYMDFADYIDTNEAYMVMDMIYQFSEFGIKKEPLKELERFVMDLESNKQEEVITKKMNDMEYLGFLPIFISMYLVMGFLVVMIIKLFGPVMGSLNIGG</sequence>
<dbReference type="EMBL" id="QYTW02000006">
    <property type="protein sequence ID" value="RST60198.1"/>
    <property type="molecule type" value="Genomic_DNA"/>
</dbReference>
<keyword evidence="1" id="KW-0472">Membrane</keyword>
<reference evidence="2 3" key="1">
    <citation type="submission" date="2018-12" db="EMBL/GenBank/DDBJ databases">
        <authorList>
            <person name="Sun L."/>
            <person name="Chen Z."/>
        </authorList>
    </citation>
    <scope>NUCLEOTIDE SEQUENCE [LARGE SCALE GENOMIC DNA]</scope>
    <source>
        <strain evidence="2 3">LMG 29736</strain>
    </source>
</reference>
<keyword evidence="2" id="KW-0282">Flagellum</keyword>
<dbReference type="OrthoDB" id="2903882at2"/>
<evidence type="ECO:0000313" key="3">
    <source>
        <dbReference type="Proteomes" id="UP000287296"/>
    </source>
</evidence>
<dbReference type="RefSeq" id="WP_120119295.1">
    <property type="nucleotide sequence ID" value="NZ_QYTW02000006.1"/>
</dbReference>
<gene>
    <name evidence="2" type="ORF">D5F11_009070</name>
</gene>
<dbReference type="AlphaFoldDB" id="A0A429X9U4"/>
<dbReference type="Proteomes" id="UP000287296">
    <property type="component" value="Unassembled WGS sequence"/>
</dbReference>
<feature type="transmembrane region" description="Helical" evidence="1">
    <location>
        <begin position="198"/>
        <end position="220"/>
    </location>
</feature>
<feature type="transmembrane region" description="Helical" evidence="1">
    <location>
        <begin position="51"/>
        <end position="68"/>
    </location>
</feature>
<keyword evidence="2" id="KW-0969">Cilium</keyword>
<protein>
    <submittedName>
        <fullName evidence="2">Flagellar assembly protein FlaJ</fullName>
    </submittedName>
</protein>
<feature type="transmembrane region" description="Helical" evidence="1">
    <location>
        <begin position="28"/>
        <end position="45"/>
    </location>
</feature>
<keyword evidence="1" id="KW-0812">Transmembrane</keyword>
<evidence type="ECO:0000313" key="2">
    <source>
        <dbReference type="EMBL" id="RST60198.1"/>
    </source>
</evidence>
<keyword evidence="1" id="KW-1133">Transmembrane helix</keyword>
<keyword evidence="2" id="KW-0966">Cell projection</keyword>
<proteinExistence type="predicted"/>
<organism evidence="2 3">
    <name type="scientific">Siminovitchia terrae</name>
    <name type="common">Bacillus terrae</name>
    <dbReference type="NCBI Taxonomy" id="1914933"/>
    <lineage>
        <taxon>Bacteria</taxon>
        <taxon>Bacillati</taxon>
        <taxon>Bacillota</taxon>
        <taxon>Bacilli</taxon>
        <taxon>Bacillales</taxon>
        <taxon>Bacillaceae</taxon>
        <taxon>Siminovitchia</taxon>
    </lineage>
</organism>
<accession>A0A429X9U4</accession>
<comment type="caution">
    <text evidence="2">The sequence shown here is derived from an EMBL/GenBank/DDBJ whole genome shotgun (WGS) entry which is preliminary data.</text>
</comment>
<evidence type="ECO:0000256" key="1">
    <source>
        <dbReference type="SAM" id="Phobius"/>
    </source>
</evidence>